<dbReference type="KEGG" id="tra:Trad_0671"/>
<reference evidence="10" key="1">
    <citation type="submission" date="2010-05" db="EMBL/GenBank/DDBJ databases">
        <title>The complete genome of Truepera radiovictris DSM 17093.</title>
        <authorList>
            <consortium name="US DOE Joint Genome Institute (JGI-PGF)"/>
            <person name="Lucas S."/>
            <person name="Copeland A."/>
            <person name="Lapidus A."/>
            <person name="Glavina del Rio T."/>
            <person name="Dalin E."/>
            <person name="Tice H."/>
            <person name="Bruce D."/>
            <person name="Goodwin L."/>
            <person name="Pitluck S."/>
            <person name="Kyrpides N."/>
            <person name="Mavromatis K."/>
            <person name="Ovchinnikova G."/>
            <person name="Munk A.C."/>
            <person name="Detter J.C."/>
            <person name="Han C."/>
            <person name="Tapia R."/>
            <person name="Land M."/>
            <person name="Hauser L."/>
            <person name="Markowitz V."/>
            <person name="Cheng J.-F."/>
            <person name="Hugenholtz P."/>
            <person name="Woyke T."/>
            <person name="Wu D."/>
            <person name="Tindall B."/>
            <person name="Pomrenke H.G."/>
            <person name="Brambilla E."/>
            <person name="Klenk H.-P."/>
            <person name="Eisen J.A."/>
        </authorList>
    </citation>
    <scope>NUCLEOTIDE SEQUENCE [LARGE SCALE GENOMIC DNA]</scope>
    <source>
        <strain evidence="10">DSM 17093 / CIP 108686 / LMG 22925 / RQ-24</strain>
    </source>
</reference>
<dbReference type="InterPro" id="IPR037294">
    <property type="entry name" value="ABC_BtuC-like"/>
</dbReference>
<proteinExistence type="inferred from homology"/>
<dbReference type="Proteomes" id="UP000000379">
    <property type="component" value="Chromosome"/>
</dbReference>
<evidence type="ECO:0000256" key="8">
    <source>
        <dbReference type="SAM" id="Phobius"/>
    </source>
</evidence>
<evidence type="ECO:0000256" key="3">
    <source>
        <dbReference type="ARBA" id="ARBA00022448"/>
    </source>
</evidence>
<evidence type="ECO:0000256" key="6">
    <source>
        <dbReference type="ARBA" id="ARBA00022989"/>
    </source>
</evidence>
<gene>
    <name evidence="9" type="ordered locus">Trad_0671</name>
</gene>
<dbReference type="STRING" id="649638.Trad_0671"/>
<keyword evidence="3" id="KW-0813">Transport</keyword>
<dbReference type="Gene3D" id="1.10.3470.10">
    <property type="entry name" value="ABC transporter involved in vitamin B12 uptake, BtuC"/>
    <property type="match status" value="1"/>
</dbReference>
<dbReference type="OrthoDB" id="9811721at2"/>
<feature type="transmembrane region" description="Helical" evidence="8">
    <location>
        <begin position="75"/>
        <end position="94"/>
    </location>
</feature>
<accession>D7CTF0</accession>
<keyword evidence="6 8" id="KW-1133">Transmembrane helix</keyword>
<comment type="subcellular location">
    <subcellularLocation>
        <location evidence="1">Cell membrane</location>
        <topology evidence="1">Multi-pass membrane protein</topology>
    </subcellularLocation>
</comment>
<sequence>MLRRPARRAAAPWSWRFHITPLLLAALLLLAGMTLAVGVGSVALGPAEVLRAVWHGLTGELSSTADTIVWQVRLPRVLLAALVGAALALAGVAYQGVFRNPLADPYLLGAASGAGFGAAVALVFGASVPLLARSLPLVAFVFALISVALTVLLAQQRGRLPLVSLILAGVVLGSSFSAATSYLMLWERDNAARVLSWLLGSFALSSWAQVATLTPLALLAGGVMWASAQALNVMQLGEESALQLGLPLEAFKATLITVATLATAAAVSVAGIIGFVGLIVPHAVRLAVGPDHRTLIPLSGLVGALFMVLADLAARTVIAPAELPIGVVTALVGGPFFLYLLRRQRRLG</sequence>
<feature type="transmembrane region" description="Helical" evidence="8">
    <location>
        <begin position="323"/>
        <end position="341"/>
    </location>
</feature>
<evidence type="ECO:0000313" key="10">
    <source>
        <dbReference type="Proteomes" id="UP000000379"/>
    </source>
</evidence>
<dbReference type="CDD" id="cd06550">
    <property type="entry name" value="TM_ABC_iron-siderophores_like"/>
    <property type="match status" value="1"/>
</dbReference>
<dbReference type="eggNOG" id="COG0609">
    <property type="taxonomic scope" value="Bacteria"/>
</dbReference>
<evidence type="ECO:0000256" key="7">
    <source>
        <dbReference type="ARBA" id="ARBA00023136"/>
    </source>
</evidence>
<dbReference type="AlphaFoldDB" id="D7CTF0"/>
<dbReference type="PANTHER" id="PTHR30472">
    <property type="entry name" value="FERRIC ENTEROBACTIN TRANSPORT SYSTEM PERMEASE PROTEIN"/>
    <property type="match status" value="1"/>
</dbReference>
<dbReference type="Pfam" id="PF01032">
    <property type="entry name" value="FecCD"/>
    <property type="match status" value="1"/>
</dbReference>
<dbReference type="InterPro" id="IPR000522">
    <property type="entry name" value="ABC_transptr_permease_BtuC"/>
</dbReference>
<feature type="transmembrane region" description="Helical" evidence="8">
    <location>
        <begin position="106"/>
        <end position="128"/>
    </location>
</feature>
<feature type="transmembrane region" description="Helical" evidence="8">
    <location>
        <begin position="165"/>
        <end position="185"/>
    </location>
</feature>
<evidence type="ECO:0000313" key="9">
    <source>
        <dbReference type="EMBL" id="ADI13807.1"/>
    </source>
</evidence>
<dbReference type="GO" id="GO:0022857">
    <property type="term" value="F:transmembrane transporter activity"/>
    <property type="evidence" value="ECO:0007669"/>
    <property type="project" value="InterPro"/>
</dbReference>
<comment type="similarity">
    <text evidence="2">Belongs to the binding-protein-dependent transport system permease family. FecCD subfamily.</text>
</comment>
<dbReference type="SUPFAM" id="SSF81345">
    <property type="entry name" value="ABC transporter involved in vitamin B12 uptake, BtuC"/>
    <property type="match status" value="1"/>
</dbReference>
<name>D7CTF0_TRURR</name>
<dbReference type="HOGENOM" id="CLU_013016_0_3_0"/>
<feature type="transmembrane region" description="Helical" evidence="8">
    <location>
        <begin position="254"/>
        <end position="283"/>
    </location>
</feature>
<dbReference type="GO" id="GO:0005886">
    <property type="term" value="C:plasma membrane"/>
    <property type="evidence" value="ECO:0007669"/>
    <property type="project" value="UniProtKB-SubCell"/>
</dbReference>
<dbReference type="EMBL" id="CP002049">
    <property type="protein sequence ID" value="ADI13807.1"/>
    <property type="molecule type" value="Genomic_DNA"/>
</dbReference>
<evidence type="ECO:0000256" key="5">
    <source>
        <dbReference type="ARBA" id="ARBA00022692"/>
    </source>
</evidence>
<dbReference type="PANTHER" id="PTHR30472:SF25">
    <property type="entry name" value="ABC TRANSPORTER PERMEASE PROTEIN MJ0876-RELATED"/>
    <property type="match status" value="1"/>
</dbReference>
<protein>
    <submittedName>
        <fullName evidence="9">Transport system permease protein</fullName>
    </submittedName>
</protein>
<evidence type="ECO:0000256" key="4">
    <source>
        <dbReference type="ARBA" id="ARBA00022475"/>
    </source>
</evidence>
<keyword evidence="7 8" id="KW-0472">Membrane</keyword>
<evidence type="ECO:0000256" key="1">
    <source>
        <dbReference type="ARBA" id="ARBA00004651"/>
    </source>
</evidence>
<feature type="transmembrane region" description="Helical" evidence="8">
    <location>
        <begin position="134"/>
        <end position="153"/>
    </location>
</feature>
<keyword evidence="5 8" id="KW-0812">Transmembrane</keyword>
<dbReference type="FunFam" id="1.10.3470.10:FF:000001">
    <property type="entry name" value="Vitamin B12 ABC transporter permease BtuC"/>
    <property type="match status" value="1"/>
</dbReference>
<keyword evidence="10" id="KW-1185">Reference proteome</keyword>
<reference evidence="9 10" key="2">
    <citation type="journal article" date="2011" name="Stand. Genomic Sci.">
        <title>Complete genome sequence of Truepera radiovictrix type strain (RQ-24).</title>
        <authorList>
            <person name="Ivanova N."/>
            <person name="Rohde C."/>
            <person name="Munk C."/>
            <person name="Nolan M."/>
            <person name="Lucas S."/>
            <person name="Del Rio T.G."/>
            <person name="Tice H."/>
            <person name="Deshpande S."/>
            <person name="Cheng J.F."/>
            <person name="Tapia R."/>
            <person name="Han C."/>
            <person name="Goodwin L."/>
            <person name="Pitluck S."/>
            <person name="Liolios K."/>
            <person name="Mavromatis K."/>
            <person name="Mikhailova N."/>
            <person name="Pati A."/>
            <person name="Chen A."/>
            <person name="Palaniappan K."/>
            <person name="Land M."/>
            <person name="Hauser L."/>
            <person name="Chang Y.J."/>
            <person name="Jeffries C.D."/>
            <person name="Brambilla E."/>
            <person name="Rohde M."/>
            <person name="Goker M."/>
            <person name="Tindall B.J."/>
            <person name="Woyke T."/>
            <person name="Bristow J."/>
            <person name="Eisen J.A."/>
            <person name="Markowitz V."/>
            <person name="Hugenholtz P."/>
            <person name="Kyrpides N.C."/>
            <person name="Klenk H.P."/>
            <person name="Lapidus A."/>
        </authorList>
    </citation>
    <scope>NUCLEOTIDE SEQUENCE [LARGE SCALE GENOMIC DNA]</scope>
    <source>
        <strain evidence="10">DSM 17093 / CIP 108686 / LMG 22925 / RQ-24</strain>
    </source>
</reference>
<evidence type="ECO:0000256" key="2">
    <source>
        <dbReference type="ARBA" id="ARBA00007935"/>
    </source>
</evidence>
<dbReference type="GO" id="GO:0033214">
    <property type="term" value="P:siderophore-iron import into cell"/>
    <property type="evidence" value="ECO:0007669"/>
    <property type="project" value="TreeGrafter"/>
</dbReference>
<keyword evidence="4" id="KW-1003">Cell membrane</keyword>
<organism evidence="9 10">
    <name type="scientific">Truepera radiovictrix (strain DSM 17093 / CIP 108686 / LMG 22925 / RQ-24)</name>
    <dbReference type="NCBI Taxonomy" id="649638"/>
    <lineage>
        <taxon>Bacteria</taxon>
        <taxon>Thermotogati</taxon>
        <taxon>Deinococcota</taxon>
        <taxon>Deinococci</taxon>
        <taxon>Trueperales</taxon>
        <taxon>Trueperaceae</taxon>
        <taxon>Truepera</taxon>
    </lineage>
</organism>